<evidence type="ECO:0000313" key="5">
    <source>
        <dbReference type="Proteomes" id="UP001202248"/>
    </source>
</evidence>
<proteinExistence type="inferred from homology"/>
<organism evidence="4 5">
    <name type="scientific">Niabella ginsengisoli</name>
    <dbReference type="NCBI Taxonomy" id="522298"/>
    <lineage>
        <taxon>Bacteria</taxon>
        <taxon>Pseudomonadati</taxon>
        <taxon>Bacteroidota</taxon>
        <taxon>Chitinophagia</taxon>
        <taxon>Chitinophagales</taxon>
        <taxon>Chitinophagaceae</taxon>
        <taxon>Niabella</taxon>
    </lineage>
</organism>
<dbReference type="SUPFAM" id="SSF50939">
    <property type="entry name" value="Sialidases"/>
    <property type="match status" value="1"/>
</dbReference>
<dbReference type="EMBL" id="JAKWBL010000003">
    <property type="protein sequence ID" value="MCH5599194.1"/>
    <property type="molecule type" value="Genomic_DNA"/>
</dbReference>
<evidence type="ECO:0000313" key="4">
    <source>
        <dbReference type="EMBL" id="MCH5599194.1"/>
    </source>
</evidence>
<comment type="caution">
    <text evidence="4">The sequence shown here is derived from an EMBL/GenBank/DDBJ whole genome shotgun (WGS) entry which is preliminary data.</text>
</comment>
<evidence type="ECO:0000256" key="2">
    <source>
        <dbReference type="ARBA" id="ARBA00009348"/>
    </source>
</evidence>
<evidence type="ECO:0000256" key="1">
    <source>
        <dbReference type="ARBA" id="ARBA00000427"/>
    </source>
</evidence>
<dbReference type="CDD" id="cd15482">
    <property type="entry name" value="Sialidase_non-viral"/>
    <property type="match status" value="1"/>
</dbReference>
<accession>A0ABS9SM10</accession>
<protein>
    <recommendedName>
        <fullName evidence="3">exo-alpha-sialidase</fullName>
        <ecNumber evidence="3">3.2.1.18</ecNumber>
    </recommendedName>
</protein>
<dbReference type="Proteomes" id="UP001202248">
    <property type="component" value="Unassembled WGS sequence"/>
</dbReference>
<evidence type="ECO:0000256" key="3">
    <source>
        <dbReference type="ARBA" id="ARBA00012733"/>
    </source>
</evidence>
<dbReference type="RefSeq" id="WP_240830870.1">
    <property type="nucleotide sequence ID" value="NZ_JAKWBL010000003.1"/>
</dbReference>
<reference evidence="4 5" key="1">
    <citation type="submission" date="2022-02" db="EMBL/GenBank/DDBJ databases">
        <authorList>
            <person name="Min J."/>
        </authorList>
    </citation>
    <scope>NUCLEOTIDE SEQUENCE [LARGE SCALE GENOMIC DNA]</scope>
    <source>
        <strain evidence="4 5">GR10-1</strain>
    </source>
</reference>
<dbReference type="EC" id="3.2.1.18" evidence="3"/>
<dbReference type="GO" id="GO:0016787">
    <property type="term" value="F:hydrolase activity"/>
    <property type="evidence" value="ECO:0007669"/>
    <property type="project" value="UniProtKB-KW"/>
</dbReference>
<dbReference type="Gene3D" id="2.120.10.10">
    <property type="match status" value="1"/>
</dbReference>
<dbReference type="InterPro" id="IPR026856">
    <property type="entry name" value="Sialidase_fam"/>
</dbReference>
<sequence length="131" mass="14124">MSITFKSVSFIALFYTTLVGTLLAQEPTTVFASGKDGYKSFRIPAIISLKDGSLLAFAEGRVNNAGDFGNIDIVMRSSSDNGKSWYALQVAVDAKELQAGNPAPVVDLTDPAYPNGRIFLFITRVIITKAK</sequence>
<dbReference type="PANTHER" id="PTHR10628:SF30">
    <property type="entry name" value="EXO-ALPHA-SIALIDASE"/>
    <property type="match status" value="1"/>
</dbReference>
<dbReference type="InterPro" id="IPR036278">
    <property type="entry name" value="Sialidase_sf"/>
</dbReference>
<name>A0ABS9SM10_9BACT</name>
<comment type="similarity">
    <text evidence="2">Belongs to the glycosyl hydrolase 33 family.</text>
</comment>
<keyword evidence="4" id="KW-0378">Hydrolase</keyword>
<comment type="catalytic activity">
    <reaction evidence="1">
        <text>Hydrolysis of alpha-(2-&gt;3)-, alpha-(2-&gt;6)-, alpha-(2-&gt;8)- glycosidic linkages of terminal sialic acid residues in oligosaccharides, glycoproteins, glycolipids, colominic acid and synthetic substrates.</text>
        <dbReference type="EC" id="3.2.1.18"/>
    </reaction>
</comment>
<dbReference type="PANTHER" id="PTHR10628">
    <property type="entry name" value="SIALIDASE"/>
    <property type="match status" value="1"/>
</dbReference>
<keyword evidence="5" id="KW-1185">Reference proteome</keyword>
<gene>
    <name evidence="4" type="ORF">MKP09_15400</name>
</gene>